<reference evidence="8" key="1">
    <citation type="submission" date="2017-05" db="UniProtKB">
        <authorList>
            <consortium name="EnsemblMetazoa"/>
        </authorList>
    </citation>
    <scope>IDENTIFICATION</scope>
</reference>
<keyword evidence="1" id="KW-0479">Metal-binding</keyword>
<feature type="transmembrane region" description="Helical" evidence="6">
    <location>
        <begin position="1285"/>
        <end position="1317"/>
    </location>
</feature>
<keyword evidence="2 4" id="KW-0863">Zinc-finger</keyword>
<evidence type="ECO:0000256" key="4">
    <source>
        <dbReference type="PROSITE-ProRule" id="PRU00146"/>
    </source>
</evidence>
<feature type="domain" description="PHD-type" evidence="7">
    <location>
        <begin position="17"/>
        <end position="75"/>
    </location>
</feature>
<keyword evidence="6" id="KW-1133">Transmembrane helix</keyword>
<dbReference type="InterPro" id="IPR006626">
    <property type="entry name" value="PbH1"/>
</dbReference>
<dbReference type="GO" id="GO:0008270">
    <property type="term" value="F:zinc ion binding"/>
    <property type="evidence" value="ECO:0007669"/>
    <property type="project" value="UniProtKB-KW"/>
</dbReference>
<dbReference type="EnsemblMetazoa" id="Aqu2.1.44328_001">
    <property type="protein sequence ID" value="Aqu2.1.44328_001"/>
    <property type="gene ID" value="Aqu2.1.44328"/>
</dbReference>
<keyword evidence="3" id="KW-0862">Zinc</keyword>
<dbReference type="InterPro" id="IPR013083">
    <property type="entry name" value="Znf_RING/FYVE/PHD"/>
</dbReference>
<evidence type="ECO:0000259" key="7">
    <source>
        <dbReference type="PROSITE" id="PS50016"/>
    </source>
</evidence>
<feature type="region of interest" description="Disordered" evidence="5">
    <location>
        <begin position="109"/>
        <end position="136"/>
    </location>
</feature>
<feature type="transmembrane region" description="Helical" evidence="6">
    <location>
        <begin position="1104"/>
        <end position="1126"/>
    </location>
</feature>
<feature type="transmembrane region" description="Helical" evidence="6">
    <location>
        <begin position="1251"/>
        <end position="1270"/>
    </location>
</feature>
<feature type="transmembrane region" description="Helical" evidence="6">
    <location>
        <begin position="1215"/>
        <end position="1244"/>
    </location>
</feature>
<keyword evidence="6" id="KW-0472">Membrane</keyword>
<evidence type="ECO:0000256" key="5">
    <source>
        <dbReference type="SAM" id="MobiDB-lite"/>
    </source>
</evidence>
<dbReference type="InParanoid" id="A0A1X7VW38"/>
<evidence type="ECO:0000256" key="3">
    <source>
        <dbReference type="ARBA" id="ARBA00022833"/>
    </source>
</evidence>
<dbReference type="SMART" id="SM00710">
    <property type="entry name" value="PbH1"/>
    <property type="match status" value="8"/>
</dbReference>
<keyword evidence="6" id="KW-0812">Transmembrane</keyword>
<dbReference type="InterPro" id="IPR011011">
    <property type="entry name" value="Znf_FYVE_PHD"/>
</dbReference>
<proteinExistence type="predicted"/>
<dbReference type="SUPFAM" id="SSF51126">
    <property type="entry name" value="Pectin lyase-like"/>
    <property type="match status" value="1"/>
</dbReference>
<dbReference type="Gene3D" id="3.30.40.10">
    <property type="entry name" value="Zinc/RING finger domain, C3HC4 (zinc finger)"/>
    <property type="match status" value="1"/>
</dbReference>
<feature type="transmembrane region" description="Helical" evidence="6">
    <location>
        <begin position="1069"/>
        <end position="1092"/>
    </location>
</feature>
<evidence type="ECO:0000256" key="2">
    <source>
        <dbReference type="ARBA" id="ARBA00022771"/>
    </source>
</evidence>
<dbReference type="InterPro" id="IPR019786">
    <property type="entry name" value="Zinc_finger_PHD-type_CS"/>
</dbReference>
<feature type="transmembrane region" description="Helical" evidence="6">
    <location>
        <begin position="1030"/>
        <end position="1048"/>
    </location>
</feature>
<evidence type="ECO:0000256" key="1">
    <source>
        <dbReference type="ARBA" id="ARBA00022723"/>
    </source>
</evidence>
<evidence type="ECO:0000313" key="8">
    <source>
        <dbReference type="EnsemblMetazoa" id="Aqu2.1.44328_001"/>
    </source>
</evidence>
<accession>A0A1X7VW38</accession>
<dbReference type="InterPro" id="IPR019787">
    <property type="entry name" value="Znf_PHD-finger"/>
</dbReference>
<dbReference type="SUPFAM" id="SSF57903">
    <property type="entry name" value="FYVE/PHD zinc finger"/>
    <property type="match status" value="1"/>
</dbReference>
<dbReference type="PROSITE" id="PS01359">
    <property type="entry name" value="ZF_PHD_1"/>
    <property type="match status" value="1"/>
</dbReference>
<protein>
    <recommendedName>
        <fullName evidence="7">PHD-type domain-containing protein</fullName>
    </recommendedName>
</protein>
<dbReference type="PROSITE" id="PS50016">
    <property type="entry name" value="ZF_PHD_2"/>
    <property type="match status" value="1"/>
</dbReference>
<feature type="transmembrane region" description="Helical" evidence="6">
    <location>
        <begin position="1147"/>
        <end position="1178"/>
    </location>
</feature>
<dbReference type="InterPro" id="IPR011050">
    <property type="entry name" value="Pectin_lyase_fold/virulence"/>
</dbReference>
<organism evidence="8">
    <name type="scientific">Amphimedon queenslandica</name>
    <name type="common">Sponge</name>
    <dbReference type="NCBI Taxonomy" id="400682"/>
    <lineage>
        <taxon>Eukaryota</taxon>
        <taxon>Metazoa</taxon>
        <taxon>Porifera</taxon>
        <taxon>Demospongiae</taxon>
        <taxon>Heteroscleromorpha</taxon>
        <taxon>Haplosclerida</taxon>
        <taxon>Niphatidae</taxon>
        <taxon>Amphimedon</taxon>
    </lineage>
</organism>
<sequence length="1395" mass="156288">MPPKKRKGSSKASRDTEVLCSICDEVIDDNCQESIFCECLCNAWVHRKCVGLSKARFDLLDSSNKPFHCLHCQFDSISSELSSLIKAELSTLQDKVVSLSNKLREIVPSSVSPGANNPTTLTASQTTPSQSSGIAGSRTVSRAPPRCSLAVLQHFLNLFVSYRIFPAMPSDFFEWKNHGEFAAFKASYFEHTDCENFFVAIKEPHCCLFTYKKNLSPKSPVNVTYSSDLNISIIAAGPMVIHCTHGGYIHINTLPNLHEANVSVSIDGLQFNDCRGHLFEERKVYGFHLLNIDIFSMKNCIISNSGDLLFEGTRQVYIGSSQFVANKFFYGQISLVQQLGVNESRLPTISSSYIIEDSFFIDNVGQYQSESTPSATLAYYIQPVNLNFTVFGVVRRCVFSNNSINTDIGISFKTIAEIAIMMPFCKAKHVSFSFEQNTFTNSHGNYGRIIWAGLYSPDVDEFQIYSDSNVFKDNDVSNSGQLIALYFSDLTETSVNAVIKNNTMMSNVGNAINIQHFNVTRSGIIHITDSLFKNNRGGAIILKRDFCPYEMFSIVNITNITVANNSMSSLLNDGVVSITNETIFLSDSNFINNTGTAMYIHDTILYLSGQLAFIHNVGRNGGGVVVSTATTVKVYSLTSVNFLDNVALYGGAIYIGITEEVSFGDWCFIEDSDCNLNVHMSGNKASSSGPNIFFSDPNTVDNSCWNSYLYRCFNISDQYNSQLGFGSSVSSITAISSNTNIKDTMKLFPGQNIVINASLYGAFGQQTSCIATVYLGCNDQIITCQGSNNGLLQLQGTTEITLSYKVFTSDLKLLASDIDDFDQYSSPTLRFKCRYTNEEWLYLKIVSCPLGFLYNQSALSCQCAWSDHSGYICSLAAGHVCVIKGYWYGTLNKDGQDFFAMAKCEYMNCRVDKDACPTGIGADQGTSMYSILPAKQDDQCDNYHGGILCTRCNIEATMSFQGVQCVPLSKCRPWQPYVILVLVILFQLLLSFLIIIIISTTFSFGLGYLYGPLFYIAVISRLSFGYYEEFYMLKIITSFYTSVFLLNMEIFGEIPWCFFSSLSLLENYAFHYLGSLIVGIVLLISVIVARKYPRIHRKITTSPVHSICIFLLLSFWSLSDTSIRILKFKRFTSGSLTTVRVTIDPEIVFFTGAHIPLALIAIGILLIIVLPFVLVLLFSPCLAMKVNLFRIKPLLDQFQACCRDKYRWYPGLYMIIWMLILTFDYFTIAIQLLLVLITGIHFLLQSYQNKWLNALDMLLLCDLILLASFVNEKNNPTYIYTHDEWIATIVVVATYILTIIPLLVFLLGAICIILYRFNIINFLKMRKLVHKTSVPFSPQPINSSLVEPEETTSNQLKKQVLELHESTHEYREPLLALLSDDEQVLPQQYGSHTNK</sequence>
<name>A0A1X7VW38_AMPQE</name>
<evidence type="ECO:0000256" key="6">
    <source>
        <dbReference type="SAM" id="Phobius"/>
    </source>
</evidence>